<gene>
    <name evidence="2" type="ORF">SAMN06296241_3175</name>
</gene>
<accession>A0A285X9Y2</accession>
<name>A0A285X9Y2_9FLAO</name>
<protein>
    <submittedName>
        <fullName evidence="2">Uncaracterized surface protein containing fasciclin (FAS1) repeats</fullName>
    </submittedName>
</protein>
<dbReference type="RefSeq" id="WP_179670566.1">
    <property type="nucleotide sequence ID" value="NZ_OCMF01000006.1"/>
</dbReference>
<dbReference type="PROSITE" id="PS50213">
    <property type="entry name" value="FAS1"/>
    <property type="match status" value="1"/>
</dbReference>
<reference evidence="3" key="1">
    <citation type="submission" date="2017-09" db="EMBL/GenBank/DDBJ databases">
        <authorList>
            <person name="Varghese N."/>
            <person name="Submissions S."/>
        </authorList>
    </citation>
    <scope>NUCLEOTIDE SEQUENCE [LARGE SCALE GENOMIC DNA]</scope>
    <source>
        <strain evidence="3">CGMCC 1.12641</strain>
    </source>
</reference>
<evidence type="ECO:0000313" key="2">
    <source>
        <dbReference type="EMBL" id="SOC81594.1"/>
    </source>
</evidence>
<sequence>MSFLLGVLFITTSCGNEANKDSAVGEVSVDTTTAANVEAPPEATPGDKTIAEIVTSYATAEAEEDRQFTLLLAALEYAGITAMFTEAGEYTVFAPTDAAFEKFLNGNPLDSFTKEQVANVLSYHVVDGTKMSDSVLPESSPREIPTLLGPSIYVNSSAGIDTNDENMDADASILVDAGLFDIAASNGVIHVIDSVLVPATE</sequence>
<dbReference type="InterPro" id="IPR000782">
    <property type="entry name" value="FAS1_domain"/>
</dbReference>
<dbReference type="InterPro" id="IPR050904">
    <property type="entry name" value="Adhesion/Biosynth-related"/>
</dbReference>
<keyword evidence="3" id="KW-1185">Reference proteome</keyword>
<organism evidence="2 3">
    <name type="scientific">Salinimicrobium sediminis</name>
    <dbReference type="NCBI Taxonomy" id="1343891"/>
    <lineage>
        <taxon>Bacteria</taxon>
        <taxon>Pseudomonadati</taxon>
        <taxon>Bacteroidota</taxon>
        <taxon>Flavobacteriia</taxon>
        <taxon>Flavobacteriales</taxon>
        <taxon>Flavobacteriaceae</taxon>
        <taxon>Salinimicrobium</taxon>
    </lineage>
</organism>
<dbReference type="SMART" id="SM00554">
    <property type="entry name" value="FAS1"/>
    <property type="match status" value="1"/>
</dbReference>
<dbReference type="PANTHER" id="PTHR10900:SF77">
    <property type="entry name" value="FI19380P1"/>
    <property type="match status" value="1"/>
</dbReference>
<dbReference type="InterPro" id="IPR036378">
    <property type="entry name" value="FAS1_dom_sf"/>
</dbReference>
<dbReference type="EMBL" id="OCMF01000006">
    <property type="protein sequence ID" value="SOC81594.1"/>
    <property type="molecule type" value="Genomic_DNA"/>
</dbReference>
<dbReference type="SUPFAM" id="SSF82153">
    <property type="entry name" value="FAS1 domain"/>
    <property type="match status" value="1"/>
</dbReference>
<dbReference type="PANTHER" id="PTHR10900">
    <property type="entry name" value="PERIOSTIN-RELATED"/>
    <property type="match status" value="1"/>
</dbReference>
<dbReference type="Pfam" id="PF02469">
    <property type="entry name" value="Fasciclin"/>
    <property type="match status" value="1"/>
</dbReference>
<proteinExistence type="predicted"/>
<dbReference type="Gene3D" id="2.30.180.10">
    <property type="entry name" value="FAS1 domain"/>
    <property type="match status" value="1"/>
</dbReference>
<feature type="domain" description="FAS1" evidence="1">
    <location>
        <begin position="55"/>
        <end position="196"/>
    </location>
</feature>
<evidence type="ECO:0000259" key="1">
    <source>
        <dbReference type="PROSITE" id="PS50213"/>
    </source>
</evidence>
<evidence type="ECO:0000313" key="3">
    <source>
        <dbReference type="Proteomes" id="UP000219193"/>
    </source>
</evidence>
<dbReference type="AlphaFoldDB" id="A0A285X9Y2"/>
<dbReference type="Proteomes" id="UP000219193">
    <property type="component" value="Unassembled WGS sequence"/>
</dbReference>
<dbReference type="GO" id="GO:0005615">
    <property type="term" value="C:extracellular space"/>
    <property type="evidence" value="ECO:0007669"/>
    <property type="project" value="TreeGrafter"/>
</dbReference>